<comment type="caution">
    <text evidence="1">The sequence shown here is derived from an EMBL/GenBank/DDBJ whole genome shotgun (WGS) entry which is preliminary data.</text>
</comment>
<dbReference type="Proteomes" id="UP000239007">
    <property type="component" value="Unassembled WGS sequence"/>
</dbReference>
<dbReference type="Pfam" id="PF05159">
    <property type="entry name" value="Capsule_synth"/>
    <property type="match status" value="2"/>
</dbReference>
<organism evidence="1 2">
    <name type="scientific">Psychrosphaera saromensis</name>
    <dbReference type="NCBI Taxonomy" id="716813"/>
    <lineage>
        <taxon>Bacteria</taxon>
        <taxon>Pseudomonadati</taxon>
        <taxon>Pseudomonadota</taxon>
        <taxon>Gammaproteobacteria</taxon>
        <taxon>Alteromonadales</taxon>
        <taxon>Pseudoalteromonadaceae</taxon>
        <taxon>Psychrosphaera</taxon>
    </lineage>
</organism>
<dbReference type="EMBL" id="MSCH01000003">
    <property type="protein sequence ID" value="PQJ55104.1"/>
    <property type="molecule type" value="Genomic_DNA"/>
</dbReference>
<reference evidence="1 2" key="1">
    <citation type="submission" date="2016-12" db="EMBL/GenBank/DDBJ databases">
        <title>Diversity of luminous bacteria.</title>
        <authorList>
            <person name="Yoshizawa S."/>
            <person name="Kogure K."/>
        </authorList>
    </citation>
    <scope>NUCLEOTIDE SEQUENCE [LARGE SCALE GENOMIC DNA]</scope>
    <source>
        <strain evidence="1 2">SA4-48</strain>
    </source>
</reference>
<dbReference type="InterPro" id="IPR043148">
    <property type="entry name" value="TagF_C"/>
</dbReference>
<dbReference type="AlphaFoldDB" id="A0A2S7UYN3"/>
<dbReference type="InterPro" id="IPR007833">
    <property type="entry name" value="Capsule_polysaccharide_synth"/>
</dbReference>
<dbReference type="GO" id="GO:0015774">
    <property type="term" value="P:polysaccharide transport"/>
    <property type="evidence" value="ECO:0007669"/>
    <property type="project" value="InterPro"/>
</dbReference>
<gene>
    <name evidence="1" type="ORF">BTO11_01205</name>
</gene>
<name>A0A2S7UYN3_9GAMM</name>
<dbReference type="Gene3D" id="3.40.50.12580">
    <property type="match status" value="1"/>
</dbReference>
<accession>A0A2S7UYN3</accession>
<dbReference type="SUPFAM" id="SSF53756">
    <property type="entry name" value="UDP-Glycosyltransferase/glycogen phosphorylase"/>
    <property type="match status" value="1"/>
</dbReference>
<dbReference type="CDD" id="cd16438">
    <property type="entry name" value="beta_Kdo_transferase_KpsS_like"/>
    <property type="match status" value="1"/>
</dbReference>
<sequence>MSYLGNSASLHQLKTFVFPRFSQWEKLKQLDIDDLVDVHLKRKQVRHPILKRSKFLYDLVQSFYRFREKSRASYYFQLLSEHPCETVVIWNGMKQPNRTPYVVAKMVGKKTVLFENGLLPNTTVLDTKGVNAVNSLPRDPNFYLNWQGKVENADKTLVAREAHKNRKVSKAEITLPERYIFVPFQVPNDTQIVCHSPWVPDMESFYQSIESALTFLQQQTDWKPVKFVIKEHPSWPRSFIDLHNKNSNIIFANENNTQALIENALAVITINSTVGIESLLLNKNVITLGNAFFNIEGLVHHADTQEELNNILLTIDTKSVNQELVSKFLSYMKVEYLLPQSWNKLTDENAHFQAVSQRLDNPYSPCTIQEKANEI</sequence>
<keyword evidence="2" id="KW-1185">Reference proteome</keyword>
<evidence type="ECO:0008006" key="3">
    <source>
        <dbReference type="Google" id="ProtNLM"/>
    </source>
</evidence>
<proteinExistence type="predicted"/>
<protein>
    <recommendedName>
        <fullName evidence="3">Capsular biosynthesis protein</fullName>
    </recommendedName>
</protein>
<evidence type="ECO:0000313" key="1">
    <source>
        <dbReference type="EMBL" id="PQJ55104.1"/>
    </source>
</evidence>
<dbReference type="GO" id="GO:0000271">
    <property type="term" value="P:polysaccharide biosynthetic process"/>
    <property type="evidence" value="ECO:0007669"/>
    <property type="project" value="InterPro"/>
</dbReference>
<evidence type="ECO:0000313" key="2">
    <source>
        <dbReference type="Proteomes" id="UP000239007"/>
    </source>
</evidence>